<sequence length="537" mass="61391">MPRRLLLVSSADIFPDIRVVRISTATQYIALSYCWGGSAEASTQTKSMQATIADHERRIQLKSLPKTIQDAVAVTRELGIDYIWVDALCIIQDDEDDRNHEIARMGAIYANAYVTLSASGAIHCAEGFLELPLTEYRDSDFFEIPLLLPGESKPCFAKASPEGMRNVWVKENGDSFWFQNRELLHTRGWTFQETFLSPRLLMYTSLQPYWVCREAFWSCGDPGPMEYLQSVFLKDMLELRELSPRQQSYMSNLPTNDPATPAELWRWGTIIHWFSSRQLTLVEDKPLALHAVRETFTENDHGLQEYALGLFRSTAYMDLLWHTRYGADPQSKRLAQFPSWTWMSFDGGVMCPFKYGDAHEVSMPEQHHAFEILQWPTCDQFGRMLSSSPPLQLKGLIKEVAIPHQFWKDGCASAQDMPCFSLRVLGLRDEEWEGDEDRIGHVTFDQYRMPSSNDDFEENPPSRYKTLQVLLVTLQNKRIGSDTDISGGGNHFEACYGLVIAPGLMSGGRHRRIGFYKGESNSHTYFEDGVICEYVLD</sequence>
<feature type="domain" description="Heterokaryon incompatibility" evidence="1">
    <location>
        <begin position="28"/>
        <end position="193"/>
    </location>
</feature>
<dbReference type="Pfam" id="PF06985">
    <property type="entry name" value="HET"/>
    <property type="match status" value="1"/>
</dbReference>
<dbReference type="PANTHER" id="PTHR33112">
    <property type="entry name" value="DOMAIN PROTEIN, PUTATIVE-RELATED"/>
    <property type="match status" value="1"/>
</dbReference>
<reference evidence="2" key="2">
    <citation type="submission" date="2023-05" db="EMBL/GenBank/DDBJ databases">
        <authorList>
            <consortium name="Lawrence Berkeley National Laboratory"/>
            <person name="Steindorff A."/>
            <person name="Hensen N."/>
            <person name="Bonometti L."/>
            <person name="Westerberg I."/>
            <person name="Brannstrom I.O."/>
            <person name="Guillou S."/>
            <person name="Cros-Aarteil S."/>
            <person name="Calhoun S."/>
            <person name="Haridas S."/>
            <person name="Kuo A."/>
            <person name="Mondo S."/>
            <person name="Pangilinan J."/>
            <person name="Riley R."/>
            <person name="Labutti K."/>
            <person name="Andreopoulos B."/>
            <person name="Lipzen A."/>
            <person name="Chen C."/>
            <person name="Yanf M."/>
            <person name="Daum C."/>
            <person name="Ng V."/>
            <person name="Clum A."/>
            <person name="Ohm R."/>
            <person name="Martin F."/>
            <person name="Silar P."/>
            <person name="Natvig D."/>
            <person name="Lalanne C."/>
            <person name="Gautier V."/>
            <person name="Ament-Velasquez S.L."/>
            <person name="Kruys A."/>
            <person name="Hutchinson M.I."/>
            <person name="Powell A.J."/>
            <person name="Barry K."/>
            <person name="Miller A.N."/>
            <person name="Grigoriev I.V."/>
            <person name="Debuchy R."/>
            <person name="Gladieux P."/>
            <person name="Thoren M.H."/>
            <person name="Johannesson H."/>
        </authorList>
    </citation>
    <scope>NUCLEOTIDE SEQUENCE</scope>
    <source>
        <strain evidence="2">CBS 315.58</strain>
    </source>
</reference>
<reference evidence="2" key="1">
    <citation type="journal article" date="2023" name="Mol. Phylogenet. Evol.">
        <title>Genome-scale phylogeny and comparative genomics of the fungal order Sordariales.</title>
        <authorList>
            <person name="Hensen N."/>
            <person name="Bonometti L."/>
            <person name="Westerberg I."/>
            <person name="Brannstrom I.O."/>
            <person name="Guillou S."/>
            <person name="Cros-Aarteil S."/>
            <person name="Calhoun S."/>
            <person name="Haridas S."/>
            <person name="Kuo A."/>
            <person name="Mondo S."/>
            <person name="Pangilinan J."/>
            <person name="Riley R."/>
            <person name="LaButti K."/>
            <person name="Andreopoulos B."/>
            <person name="Lipzen A."/>
            <person name="Chen C."/>
            <person name="Yan M."/>
            <person name="Daum C."/>
            <person name="Ng V."/>
            <person name="Clum A."/>
            <person name="Steindorff A."/>
            <person name="Ohm R.A."/>
            <person name="Martin F."/>
            <person name="Silar P."/>
            <person name="Natvig D.O."/>
            <person name="Lalanne C."/>
            <person name="Gautier V."/>
            <person name="Ament-Velasquez S.L."/>
            <person name="Kruys A."/>
            <person name="Hutchinson M.I."/>
            <person name="Powell A.J."/>
            <person name="Barry K."/>
            <person name="Miller A.N."/>
            <person name="Grigoriev I.V."/>
            <person name="Debuchy R."/>
            <person name="Gladieux P."/>
            <person name="Hiltunen Thoren M."/>
            <person name="Johannesson H."/>
        </authorList>
    </citation>
    <scope>NUCLEOTIDE SEQUENCE</scope>
    <source>
        <strain evidence="2">CBS 315.58</strain>
    </source>
</reference>
<accession>A0AAN6XBM9</accession>
<proteinExistence type="predicted"/>
<evidence type="ECO:0000313" key="2">
    <source>
        <dbReference type="EMBL" id="KAK4195617.1"/>
    </source>
</evidence>
<dbReference type="AlphaFoldDB" id="A0AAN6XBM9"/>
<dbReference type="PANTHER" id="PTHR33112:SF16">
    <property type="entry name" value="HETEROKARYON INCOMPATIBILITY DOMAIN-CONTAINING PROTEIN"/>
    <property type="match status" value="1"/>
</dbReference>
<gene>
    <name evidence="2" type="ORF">QBC40DRAFT_343347</name>
</gene>
<dbReference type="Proteomes" id="UP001303160">
    <property type="component" value="Unassembled WGS sequence"/>
</dbReference>
<protein>
    <submittedName>
        <fullName evidence="2">Heterokaryon incompatibility protein-domain-containing protein</fullName>
    </submittedName>
</protein>
<dbReference type="EMBL" id="MU864008">
    <property type="protein sequence ID" value="KAK4195617.1"/>
    <property type="molecule type" value="Genomic_DNA"/>
</dbReference>
<name>A0AAN6XBM9_9PEZI</name>
<keyword evidence="3" id="KW-1185">Reference proteome</keyword>
<evidence type="ECO:0000313" key="3">
    <source>
        <dbReference type="Proteomes" id="UP001303160"/>
    </source>
</evidence>
<comment type="caution">
    <text evidence="2">The sequence shown here is derived from an EMBL/GenBank/DDBJ whole genome shotgun (WGS) entry which is preliminary data.</text>
</comment>
<organism evidence="2 3">
    <name type="scientific">Triangularia verruculosa</name>
    <dbReference type="NCBI Taxonomy" id="2587418"/>
    <lineage>
        <taxon>Eukaryota</taxon>
        <taxon>Fungi</taxon>
        <taxon>Dikarya</taxon>
        <taxon>Ascomycota</taxon>
        <taxon>Pezizomycotina</taxon>
        <taxon>Sordariomycetes</taxon>
        <taxon>Sordariomycetidae</taxon>
        <taxon>Sordariales</taxon>
        <taxon>Podosporaceae</taxon>
        <taxon>Triangularia</taxon>
    </lineage>
</organism>
<dbReference type="InterPro" id="IPR010730">
    <property type="entry name" value="HET"/>
</dbReference>
<evidence type="ECO:0000259" key="1">
    <source>
        <dbReference type="Pfam" id="PF06985"/>
    </source>
</evidence>